<evidence type="ECO:0000259" key="2">
    <source>
        <dbReference type="PROSITE" id="PS50836"/>
    </source>
</evidence>
<accession>A0ABP1RPQ5</accession>
<gene>
    <name evidence="3" type="ORF">ODALV1_LOCUS24653</name>
</gene>
<dbReference type="PROSITE" id="PS50836">
    <property type="entry name" value="DOMON"/>
    <property type="match status" value="1"/>
</dbReference>
<evidence type="ECO:0000313" key="4">
    <source>
        <dbReference type="Proteomes" id="UP001642540"/>
    </source>
</evidence>
<organism evidence="3 4">
    <name type="scientific">Orchesella dallaii</name>
    <dbReference type="NCBI Taxonomy" id="48710"/>
    <lineage>
        <taxon>Eukaryota</taxon>
        <taxon>Metazoa</taxon>
        <taxon>Ecdysozoa</taxon>
        <taxon>Arthropoda</taxon>
        <taxon>Hexapoda</taxon>
        <taxon>Collembola</taxon>
        <taxon>Entomobryomorpha</taxon>
        <taxon>Entomobryoidea</taxon>
        <taxon>Orchesellidae</taxon>
        <taxon>Orchesellinae</taxon>
        <taxon>Orchesella</taxon>
    </lineage>
</organism>
<sequence length="180" mass="19643">MAACRLATSVVFCAAFAAARFMNLNEDYQAEVDIIGSGENTSILLLLTVNTKGYVGFGFGPNPNMTGADLFIGGVNNSMLYGKDYHGIGNTAPEEDCDTCQDWEVVTGVESDSGTSLVIQRLVNTLDTDGDIEIQNSTTYVLWSYGEFDIINHHRRRGFRELNLFTVDDPRPGSSTPNPN</sequence>
<proteinExistence type="predicted"/>
<feature type="signal peptide" evidence="1">
    <location>
        <begin position="1"/>
        <end position="19"/>
    </location>
</feature>
<reference evidence="3 4" key="1">
    <citation type="submission" date="2024-08" db="EMBL/GenBank/DDBJ databases">
        <authorList>
            <person name="Cucini C."/>
            <person name="Frati F."/>
        </authorList>
    </citation>
    <scope>NUCLEOTIDE SEQUENCE [LARGE SCALE GENOMIC DNA]</scope>
</reference>
<dbReference type="SMART" id="SM00664">
    <property type="entry name" value="DoH"/>
    <property type="match status" value="1"/>
</dbReference>
<keyword evidence="1" id="KW-0732">Signal</keyword>
<comment type="caution">
    <text evidence="3">The sequence shown here is derived from an EMBL/GenBank/DDBJ whole genome shotgun (WGS) entry which is preliminary data.</text>
</comment>
<keyword evidence="4" id="KW-1185">Reference proteome</keyword>
<dbReference type="EMBL" id="CAXLJM020000092">
    <property type="protein sequence ID" value="CAL8132550.1"/>
    <property type="molecule type" value="Genomic_DNA"/>
</dbReference>
<evidence type="ECO:0000256" key="1">
    <source>
        <dbReference type="SAM" id="SignalP"/>
    </source>
</evidence>
<dbReference type="CDD" id="cd09631">
    <property type="entry name" value="DOMON_DOH"/>
    <property type="match status" value="1"/>
</dbReference>
<name>A0ABP1RPQ5_9HEXA</name>
<feature type="chain" id="PRO_5046925022" description="DOMON domain-containing protein" evidence="1">
    <location>
        <begin position="20"/>
        <end position="180"/>
    </location>
</feature>
<dbReference type="InterPro" id="IPR005018">
    <property type="entry name" value="DOMON_domain"/>
</dbReference>
<evidence type="ECO:0000313" key="3">
    <source>
        <dbReference type="EMBL" id="CAL8132550.1"/>
    </source>
</evidence>
<feature type="domain" description="DOMON" evidence="2">
    <location>
        <begin position="26"/>
        <end position="146"/>
    </location>
</feature>
<protein>
    <recommendedName>
        <fullName evidence="2">DOMON domain-containing protein</fullName>
    </recommendedName>
</protein>
<dbReference type="InterPro" id="IPR045266">
    <property type="entry name" value="DOH_DOMON"/>
</dbReference>
<dbReference type="Proteomes" id="UP001642540">
    <property type="component" value="Unassembled WGS sequence"/>
</dbReference>
<dbReference type="Pfam" id="PF03351">
    <property type="entry name" value="DOMON"/>
    <property type="match status" value="1"/>
</dbReference>
<dbReference type="PANTHER" id="PTHR10157:SF23">
    <property type="entry name" value="MOXD1 HOMOLOG 1"/>
    <property type="match status" value="1"/>
</dbReference>
<dbReference type="SUPFAM" id="SSF49344">
    <property type="entry name" value="CBD9-like"/>
    <property type="match status" value="1"/>
</dbReference>
<dbReference type="PANTHER" id="PTHR10157">
    <property type="entry name" value="DOPAMINE BETA HYDROXYLASE RELATED"/>
    <property type="match status" value="1"/>
</dbReference>
<dbReference type="InterPro" id="IPR000945">
    <property type="entry name" value="DBH-like"/>
</dbReference>